<gene>
    <name evidence="4" type="ORF">FJO69_00600</name>
</gene>
<dbReference type="InterPro" id="IPR017946">
    <property type="entry name" value="PLC-like_Pdiesterase_TIM-brl"/>
</dbReference>
<dbReference type="GO" id="GO:0008081">
    <property type="term" value="F:phosphoric diester hydrolase activity"/>
    <property type="evidence" value="ECO:0007669"/>
    <property type="project" value="InterPro"/>
</dbReference>
<evidence type="ECO:0000259" key="3">
    <source>
        <dbReference type="Pfam" id="PF04200"/>
    </source>
</evidence>
<feature type="coiled-coil region" evidence="1">
    <location>
        <begin position="320"/>
        <end position="347"/>
    </location>
</feature>
<dbReference type="AlphaFoldDB" id="A0A501XCK3"/>
<dbReference type="OrthoDB" id="401457at2"/>
<reference evidence="4 5" key="1">
    <citation type="submission" date="2019-06" db="EMBL/GenBank/DDBJ databases">
        <title>Mycoplasma falconis type strain whole genome sequence.</title>
        <authorList>
            <person name="Spergser J."/>
        </authorList>
    </citation>
    <scope>NUCLEOTIDE SEQUENCE [LARGE SCALE GENOMIC DNA]</scope>
    <source>
        <strain evidence="4 5">ATCC 51372</strain>
    </source>
</reference>
<evidence type="ECO:0000313" key="5">
    <source>
        <dbReference type="Proteomes" id="UP000319776"/>
    </source>
</evidence>
<dbReference type="InterPro" id="IPR006864">
    <property type="entry name" value="LMP_rpt"/>
</dbReference>
<proteinExistence type="predicted"/>
<dbReference type="EMBL" id="VFSS01000001">
    <property type="protein sequence ID" value="TPE58093.1"/>
    <property type="molecule type" value="Genomic_DNA"/>
</dbReference>
<keyword evidence="2" id="KW-1133">Transmembrane helix</keyword>
<dbReference type="SUPFAM" id="SSF51695">
    <property type="entry name" value="PLC-like phosphodiesterases"/>
    <property type="match status" value="1"/>
</dbReference>
<dbReference type="Gene3D" id="3.20.20.190">
    <property type="entry name" value="Phosphatidylinositol (PI) phosphodiesterase"/>
    <property type="match status" value="1"/>
</dbReference>
<dbReference type="GO" id="GO:0006629">
    <property type="term" value="P:lipid metabolic process"/>
    <property type="evidence" value="ECO:0007669"/>
    <property type="project" value="InterPro"/>
</dbReference>
<keyword evidence="5" id="KW-1185">Reference proteome</keyword>
<evidence type="ECO:0000313" key="4">
    <source>
        <dbReference type="EMBL" id="TPE58093.1"/>
    </source>
</evidence>
<feature type="transmembrane region" description="Helical" evidence="2">
    <location>
        <begin position="854"/>
        <end position="874"/>
    </location>
</feature>
<feature type="coiled-coil region" evidence="1">
    <location>
        <begin position="584"/>
        <end position="677"/>
    </location>
</feature>
<accession>A0A501XCK3</accession>
<name>A0A501XCK3_9BACT</name>
<keyword evidence="2" id="KW-0472">Membrane</keyword>
<dbReference type="InterPro" id="IPR007326">
    <property type="entry name" value="Lipoprotein-assoc_dom"/>
</dbReference>
<keyword evidence="1" id="KW-0175">Coiled coil</keyword>
<sequence length="884" mass="102967">MNPTKLDWSLKNLRGKIVILNLWHHLVDVSAVGGANYWLVVNKNETQQDVYENVTIEQKAQLFTNMLVSSANSNYSDPRFYINFLSMAGGWRPWKSSKELDPLAWNIIKSNQQFNKLGMIFMDYPGPSLIQSIYKTNYNITEKEMKESFGYPWNDFIFIEQKPEENANWIKISGQGSLYGYTFELYEGDKLLGTTKCESHSEDAVDITFGDNINFKTGQKLTIKAYYDKTQENAFYPSNTYNLLTAETTVVASDYVAKWKAFQQDIKNNINNFAEVDSALKQYLSNSYVKVWSTMSRPTQRNKELLTTLKQRFDNDVNNLNQFKTDLAKLNQTINDLKDNNDSLINNENIEAISLYPNQVKSLINSSISINKVDWENSLNNLEKRQGVLDNINSIVNDYKNLNEVKQYLETKTNFKDKGLTYWTSKVNNIELQLNPIIKKVIDNLDNKLEQQNTILSFKADANTLQSNLEKVKTKIATYEQYFATNNLNKEQQNLFRNEIENSIIGLNETKPVLKQIDNYLEKFNSLKQIIENYEDFANEYHFKDLPTNLKDQYTTLINEIRSNLNKTNNALPLNDIETYITNLTDLQTKIKNEYNEYKLAKRKYDEALNKVNNYLNKIKAKNNNKYNEAISSAESTIAETQKAVKDNLVSTLNTQTEFLNNLLLNLQKQINDIDRQTKFEAIYNDFEYSINQKDKLPSDVNRTDLIANNKDIEISNLVLNPNDEEGKLNISYTINYDGLKQNKRQKFEGFWTKEYWNKLQYIKDLEDKRHEADNLLNELRENPLYKEIYDELAAKLNKYKDVNISSSSDDIIEAFNEINKAINNAKIQKEIADNVGHVEQPEENKTKTWNKNLLWFLILVPFIIGIVLLIVLLKRRKNKKQAR</sequence>
<keyword evidence="2" id="KW-0812">Transmembrane</keyword>
<dbReference type="RefSeq" id="WP_140781066.1">
    <property type="nucleotide sequence ID" value="NZ_VFSS01000001.1"/>
</dbReference>
<evidence type="ECO:0000256" key="1">
    <source>
        <dbReference type="SAM" id="Coils"/>
    </source>
</evidence>
<comment type="caution">
    <text evidence="4">The sequence shown here is derived from an EMBL/GenBank/DDBJ whole genome shotgun (WGS) entry which is preliminary data.</text>
</comment>
<dbReference type="Pfam" id="PF04200">
    <property type="entry name" value="Lipoprotein_17"/>
    <property type="match status" value="1"/>
</dbReference>
<feature type="domain" description="Lipoprotein-associated type-17" evidence="3">
    <location>
        <begin position="683"/>
        <end position="751"/>
    </location>
</feature>
<organism evidence="4 5">
    <name type="scientific">[Mycoplasma] falconis</name>
    <dbReference type="NCBI Taxonomy" id="92403"/>
    <lineage>
        <taxon>Bacteria</taxon>
        <taxon>Bacillati</taxon>
        <taxon>Mycoplasmatota</taxon>
        <taxon>Mycoplasmoidales</taxon>
        <taxon>Metamycoplasmataceae</taxon>
        <taxon>Metamycoplasma</taxon>
    </lineage>
</organism>
<dbReference type="Proteomes" id="UP000319776">
    <property type="component" value="Unassembled WGS sequence"/>
</dbReference>
<dbReference type="Pfam" id="PF04778">
    <property type="entry name" value="LMP"/>
    <property type="match status" value="1"/>
</dbReference>
<protein>
    <recommendedName>
        <fullName evidence="3">Lipoprotein-associated type-17 domain-containing protein</fullName>
    </recommendedName>
</protein>
<evidence type="ECO:0000256" key="2">
    <source>
        <dbReference type="SAM" id="Phobius"/>
    </source>
</evidence>